<evidence type="ECO:0000313" key="2">
    <source>
        <dbReference type="EMBL" id="DBA01391.1"/>
    </source>
</evidence>
<feature type="region of interest" description="Disordered" evidence="1">
    <location>
        <begin position="122"/>
        <end position="146"/>
    </location>
</feature>
<feature type="region of interest" description="Disordered" evidence="1">
    <location>
        <begin position="47"/>
        <end position="70"/>
    </location>
</feature>
<evidence type="ECO:0000256" key="1">
    <source>
        <dbReference type="SAM" id="MobiDB-lite"/>
    </source>
</evidence>
<gene>
    <name evidence="2" type="ORF">N0F65_007288</name>
</gene>
<name>A0AAV2Z218_9STRA</name>
<feature type="region of interest" description="Disordered" evidence="1">
    <location>
        <begin position="166"/>
        <end position="199"/>
    </location>
</feature>
<dbReference type="Proteomes" id="UP001146120">
    <property type="component" value="Unassembled WGS sequence"/>
</dbReference>
<proteinExistence type="predicted"/>
<comment type="caution">
    <text evidence="2">The sequence shown here is derived from an EMBL/GenBank/DDBJ whole genome shotgun (WGS) entry which is preliminary data.</text>
</comment>
<protein>
    <submittedName>
        <fullName evidence="2">Uncharacterized protein</fullName>
    </submittedName>
</protein>
<dbReference type="EMBL" id="DAKRPA010000048">
    <property type="protein sequence ID" value="DBA01391.1"/>
    <property type="molecule type" value="Genomic_DNA"/>
</dbReference>
<evidence type="ECO:0000313" key="3">
    <source>
        <dbReference type="Proteomes" id="UP001146120"/>
    </source>
</evidence>
<organism evidence="2 3">
    <name type="scientific">Lagenidium giganteum</name>
    <dbReference type="NCBI Taxonomy" id="4803"/>
    <lineage>
        <taxon>Eukaryota</taxon>
        <taxon>Sar</taxon>
        <taxon>Stramenopiles</taxon>
        <taxon>Oomycota</taxon>
        <taxon>Peronosporomycetes</taxon>
        <taxon>Pythiales</taxon>
        <taxon>Pythiaceae</taxon>
    </lineage>
</organism>
<reference evidence="2" key="1">
    <citation type="submission" date="2022-11" db="EMBL/GenBank/DDBJ databases">
        <authorList>
            <person name="Morgan W.R."/>
            <person name="Tartar A."/>
        </authorList>
    </citation>
    <scope>NUCLEOTIDE SEQUENCE</scope>
    <source>
        <strain evidence="2">ARSEF 373</strain>
    </source>
</reference>
<keyword evidence="3" id="KW-1185">Reference proteome</keyword>
<accession>A0AAV2Z218</accession>
<reference evidence="2" key="2">
    <citation type="journal article" date="2023" name="Microbiol Resour">
        <title>Decontamination and Annotation of the Draft Genome Sequence of the Oomycete Lagenidium giganteum ARSEF 373.</title>
        <authorList>
            <person name="Morgan W.R."/>
            <person name="Tartar A."/>
        </authorList>
    </citation>
    <scope>NUCLEOTIDE SEQUENCE</scope>
    <source>
        <strain evidence="2">ARSEF 373</strain>
    </source>
</reference>
<feature type="compositionally biased region" description="Low complexity" evidence="1">
    <location>
        <begin position="132"/>
        <end position="146"/>
    </location>
</feature>
<dbReference type="AlphaFoldDB" id="A0AAV2Z218"/>
<sequence>MLRINDLLNGAKRGAVAGGGPADKLALSTIMQPVDSDEIDDDVEMEEVDAATTSDSDSAGYAHGMEAHSPPVDWQRTRKRMDMSSIIDCTPVKRMDSSTGVMAPVKRPEMSLRRIIDEMQTPPQTMRPVPRKAPTTTTPRTTTTAPLGFVPRIMPVAGLEDRGNRQMGGHVQAPMPKTQSTAKQEVSPPRRRGRQVLTEDEKRIKQRMLVKRSYYRKINTINELREVVKNLEQDYQSAIANSRSQSSNNSSLSEEDELRERYTQLSISKTQLLKENEELRHLTMEQSKVRIRLGIAMDEEAQDRERELAKALPIDGEQRLSPSIHLVRPVVESDCVEVVRAAVDKITAFYSSENYESTGASIFGWRDRRRIEGNLLKFSLYKTFKNRTVEDLSRKTWEVLSDERGINRIYSSSIHVRFHLVQRVNDDNVVMYRTIEPDGQNVVIKTVILASRVQTERGMLVLFRSLDPTKWKVIDVDAEFPSSKAEMWTEMFCWGLFEAVGEEGQHCRDSFGGFVPATAATGVQFWMMEVLLIACRCENEVVGPLFILE</sequence>